<feature type="compositionally biased region" description="Basic and acidic residues" evidence="1">
    <location>
        <begin position="447"/>
        <end position="457"/>
    </location>
</feature>
<accession>A0A7J7IF54</accession>
<feature type="compositionally biased region" description="Low complexity" evidence="1">
    <location>
        <begin position="112"/>
        <end position="125"/>
    </location>
</feature>
<feature type="region of interest" description="Disordered" evidence="1">
    <location>
        <begin position="644"/>
        <end position="665"/>
    </location>
</feature>
<dbReference type="InterPro" id="IPR002554">
    <property type="entry name" value="PP2A_B56"/>
</dbReference>
<reference evidence="2 3" key="1">
    <citation type="journal article" date="2020" name="J. Phycol.">
        <title>Comparative genome analysis reveals Cyanidiococcus gen. nov., a new extremophilic red algal genus sister to Cyanidioschyzon (Cyanidioschyzonaceae, Rhodophyta).</title>
        <authorList>
            <person name="Liu S.-L."/>
            <person name="Chiang Y.-R."/>
            <person name="Yoon H.S."/>
            <person name="Fu H.-Y."/>
        </authorList>
    </citation>
    <scope>NUCLEOTIDE SEQUENCE [LARGE SCALE GENOMIC DNA]</scope>
    <source>
        <strain evidence="2 3">THAL066</strain>
    </source>
</reference>
<sequence>MPAHEPARRERERQSATAAQPIRPLSRASSASAMDADQPRLASWVTPEYETPAMRESSRKALSESRTGQPATGPSRSGTITTTPDADQRSGARRSITPELPPPENTERLSIELLPSPESLTSSETTHNRDSKEASNSSRGGDRGSLPETLNALVSPSTARRLGAEDTTRAPPRTKPATEPGVVIAKAVRSTAATTLTTDTTEHARLSAVARAPSTSQQQSRAELFGQIMRDLGVCTDGRSSSVRNSGPAAAAATTTTRAVTLIEILNLPPIRMVAGDRERAHVIARKLEFCTVVPSLPEWIAQTDYHQRVERWLSKRHALALDSLRTMMVAPGEWNPDAVETTEQASKRRPIGDERGTPGGMYVGLLGHNSARVGSIEQQPSPRLRTSCSAPALGQLADVDEVFESRSALRSVVERFTRLGTNGGQRPETTEDKWGHCTPNQGIGDSARRPAADARPEAATNGSVTVAPDTWKPSQPRPARVAALSTDSASPVDSTMEPAPSITGQDERLLLSLIQTPADLMDLKRAVLADLLDAAELARQHGSSAFTGHWVDETSTPSPKMPFVFQITASGTALERPVRDAGMSASSWGCRTQTSSSYFCYPQLPLWVQLFASNLFRPLPLRKRLAEPEYLSERETPTVHYVPERTNSSGREAGARPGSPGPTEGVAARGLAADMDHVVFVDDELTNPLDFLDPIWPHLELVYSLFIEFSLCRISQVPDGIHLGEELAHKYFTRRFLHSLLSLFVSEDPRERDALRTVVHRLYARYAPLRNTMRQVMAEVVFARPVSEDDTFRQVAWLSHCAHTVSTSPRTTPWTGTRESELARMVPATCANLPESAALAADNGLHTWSTDIFLAGSHPAALCSGLSYNGVSEALDILAAIVAGFSVPLKEEHRRYFRRVLLPMHKARGLARYHRELTMCVVFFVSKDISLGVEAIRALLRHWPRTSARKELLFLTEINDILTACGTVLNRHPDDSSRRGQLVGQRSRRTIALATGQGVSRSRQGTSTSANSLGALLAQFAVLVPEFFARLATCISSAQLDVSERAIYMVSNQELLGELVEKYRQQVYPILVPAVWRTTKEHWSLEVRHMASVLARLLQQLDMDRFTQFQPSDTTS</sequence>
<gene>
    <name evidence="2" type="ORF">F1559_000479</name>
</gene>
<organism evidence="2 3">
    <name type="scientific">Cyanidiococcus yangmingshanensis</name>
    <dbReference type="NCBI Taxonomy" id="2690220"/>
    <lineage>
        <taxon>Eukaryota</taxon>
        <taxon>Rhodophyta</taxon>
        <taxon>Bangiophyceae</taxon>
        <taxon>Cyanidiales</taxon>
        <taxon>Cyanidiaceae</taxon>
        <taxon>Cyanidiococcus</taxon>
    </lineage>
</organism>
<evidence type="ECO:0000313" key="3">
    <source>
        <dbReference type="Proteomes" id="UP000530660"/>
    </source>
</evidence>
<dbReference type="GO" id="GO:0000159">
    <property type="term" value="C:protein phosphatase type 2A complex"/>
    <property type="evidence" value="ECO:0007669"/>
    <property type="project" value="InterPro"/>
</dbReference>
<name>A0A7J7IF54_9RHOD</name>
<dbReference type="PANTHER" id="PTHR10257">
    <property type="entry name" value="SERINE/THREONINE PROTEIN PHOSPHATASE 2A PP2A REGULATORY SUBUNIT B"/>
    <property type="match status" value="1"/>
</dbReference>
<dbReference type="Pfam" id="PF01603">
    <property type="entry name" value="B56"/>
    <property type="match status" value="3"/>
</dbReference>
<feature type="compositionally biased region" description="Low complexity" evidence="1">
    <location>
        <begin position="169"/>
        <end position="179"/>
    </location>
</feature>
<feature type="compositionally biased region" description="Polar residues" evidence="1">
    <location>
        <begin position="64"/>
        <end position="85"/>
    </location>
</feature>
<feature type="region of interest" description="Disordered" evidence="1">
    <location>
        <begin position="340"/>
        <end position="359"/>
    </location>
</feature>
<feature type="region of interest" description="Disordered" evidence="1">
    <location>
        <begin position="1"/>
        <end position="179"/>
    </location>
</feature>
<dbReference type="AlphaFoldDB" id="A0A7J7IF54"/>
<feature type="compositionally biased region" description="Low complexity" evidence="1">
    <location>
        <begin position="26"/>
        <end position="36"/>
    </location>
</feature>
<protein>
    <submittedName>
        <fullName evidence="2">Uncharacterized protein</fullName>
    </submittedName>
</protein>
<dbReference type="EMBL" id="VWRR01000013">
    <property type="protein sequence ID" value="KAF6001638.1"/>
    <property type="molecule type" value="Genomic_DNA"/>
</dbReference>
<feature type="compositionally biased region" description="Basic and acidic residues" evidence="1">
    <location>
        <begin position="1"/>
        <end position="14"/>
    </location>
</feature>
<feature type="region of interest" description="Disordered" evidence="1">
    <location>
        <begin position="421"/>
        <end position="478"/>
    </location>
</feature>
<dbReference type="Gene3D" id="1.25.10.10">
    <property type="entry name" value="Leucine-rich Repeat Variant"/>
    <property type="match status" value="2"/>
</dbReference>
<dbReference type="Proteomes" id="UP000530660">
    <property type="component" value="Unassembled WGS sequence"/>
</dbReference>
<dbReference type="InterPro" id="IPR011989">
    <property type="entry name" value="ARM-like"/>
</dbReference>
<dbReference type="OrthoDB" id="10264446at2759"/>
<dbReference type="GO" id="GO:0007165">
    <property type="term" value="P:signal transduction"/>
    <property type="evidence" value="ECO:0007669"/>
    <property type="project" value="InterPro"/>
</dbReference>
<comment type="caution">
    <text evidence="2">The sequence shown here is derived from an EMBL/GenBank/DDBJ whole genome shotgun (WGS) entry which is preliminary data.</text>
</comment>
<dbReference type="GO" id="GO:0019888">
    <property type="term" value="F:protein phosphatase regulator activity"/>
    <property type="evidence" value="ECO:0007669"/>
    <property type="project" value="InterPro"/>
</dbReference>
<dbReference type="SUPFAM" id="SSF48371">
    <property type="entry name" value="ARM repeat"/>
    <property type="match status" value="2"/>
</dbReference>
<evidence type="ECO:0000313" key="2">
    <source>
        <dbReference type="EMBL" id="KAF6001638.1"/>
    </source>
</evidence>
<proteinExistence type="predicted"/>
<dbReference type="InterPro" id="IPR016024">
    <property type="entry name" value="ARM-type_fold"/>
</dbReference>
<dbReference type="PANTHER" id="PTHR10257:SF3">
    <property type="entry name" value="SERINE_THREONINE-PROTEIN PHOSPHATASE 2A 56 KDA REGULATORY SUBUNIT GAMMA ISOFORM"/>
    <property type="match status" value="1"/>
</dbReference>
<keyword evidence="3" id="KW-1185">Reference proteome</keyword>
<evidence type="ECO:0000256" key="1">
    <source>
        <dbReference type="SAM" id="MobiDB-lite"/>
    </source>
</evidence>